<dbReference type="PANTHER" id="PTHR45629:SF7">
    <property type="entry name" value="DNA EXCISION REPAIR PROTEIN ERCC-6-RELATED"/>
    <property type="match status" value="1"/>
</dbReference>
<dbReference type="SMART" id="SM00487">
    <property type="entry name" value="DEXDc"/>
    <property type="match status" value="1"/>
</dbReference>
<dbReference type="AlphaFoldDB" id="A0ABD8AQC1"/>
<dbReference type="GO" id="GO:0016787">
    <property type="term" value="F:hydrolase activity"/>
    <property type="evidence" value="ECO:0007669"/>
    <property type="project" value="UniProtKB-KW"/>
</dbReference>
<dbReference type="Gene3D" id="3.40.50.10810">
    <property type="entry name" value="Tandem AAA-ATPase domain"/>
    <property type="match status" value="1"/>
</dbReference>
<dbReference type="EC" id="3.6.4.-" evidence="4"/>
<evidence type="ECO:0000259" key="3">
    <source>
        <dbReference type="PROSITE" id="PS51194"/>
    </source>
</evidence>
<evidence type="ECO:0000313" key="5">
    <source>
        <dbReference type="Proteomes" id="UP001364764"/>
    </source>
</evidence>
<evidence type="ECO:0000256" key="1">
    <source>
        <dbReference type="ARBA" id="ARBA00022801"/>
    </source>
</evidence>
<feature type="domain" description="Helicase C-terminal" evidence="3">
    <location>
        <begin position="746"/>
        <end position="912"/>
    </location>
</feature>
<name>A0ABD8AQC1_PAEAM</name>
<dbReference type="GO" id="GO:0004386">
    <property type="term" value="F:helicase activity"/>
    <property type="evidence" value="ECO:0007669"/>
    <property type="project" value="UniProtKB-KW"/>
</dbReference>
<feature type="domain" description="Helicase ATP-binding" evidence="2">
    <location>
        <begin position="470"/>
        <end position="631"/>
    </location>
</feature>
<dbReference type="PROSITE" id="PS51192">
    <property type="entry name" value="HELICASE_ATP_BIND_1"/>
    <property type="match status" value="1"/>
</dbReference>
<dbReference type="SMART" id="SM00490">
    <property type="entry name" value="HELICc"/>
    <property type="match status" value="1"/>
</dbReference>
<protein>
    <submittedName>
        <fullName evidence="4">DEAD/DEAH box helicase</fullName>
        <ecNumber evidence="4">3.6.4.-</ecNumber>
    </submittedName>
</protein>
<dbReference type="InterPro" id="IPR014001">
    <property type="entry name" value="Helicase_ATP-bd"/>
</dbReference>
<dbReference type="PROSITE" id="PS51194">
    <property type="entry name" value="HELICASE_CTER"/>
    <property type="match status" value="1"/>
</dbReference>
<dbReference type="EMBL" id="CP145892">
    <property type="protein sequence ID" value="WWP19189.1"/>
    <property type="molecule type" value="Genomic_DNA"/>
</dbReference>
<organism evidence="4 5">
    <name type="scientific">Paenibacillus amylolyticus</name>
    <dbReference type="NCBI Taxonomy" id="1451"/>
    <lineage>
        <taxon>Bacteria</taxon>
        <taxon>Bacillati</taxon>
        <taxon>Bacillota</taxon>
        <taxon>Bacilli</taxon>
        <taxon>Bacillales</taxon>
        <taxon>Paenibacillaceae</taxon>
        <taxon>Paenibacillus</taxon>
    </lineage>
</organism>
<dbReference type="Pfam" id="PF00176">
    <property type="entry name" value="SNF2-rel_dom"/>
    <property type="match status" value="1"/>
</dbReference>
<dbReference type="InterPro" id="IPR049730">
    <property type="entry name" value="SNF2/RAD54-like_C"/>
</dbReference>
<proteinExistence type="predicted"/>
<dbReference type="InterPro" id="IPR050496">
    <property type="entry name" value="SNF2_RAD54_helicase_repair"/>
</dbReference>
<dbReference type="SUPFAM" id="SSF52540">
    <property type="entry name" value="P-loop containing nucleoside triphosphate hydrolases"/>
    <property type="match status" value="2"/>
</dbReference>
<dbReference type="InterPro" id="IPR001650">
    <property type="entry name" value="Helicase_C-like"/>
</dbReference>
<sequence>MAGLFGFLSKRRKSTDSIVSDIQVEKEMVPNGLLYSIVREEKALQFPLGLRISELRQISNAELLETLEDMWFEGYLDKQDSNYVLNTDKFDDVPPELRERLGIPASKKLDLKLGHESAVGTAHFKFVLEKACGSWSHLERTAKRIGPWLVLPDQQVLLMDSEQYQFQQLIDKAPNPLDQERIFSYIAEVRHWAIHHEYPMDDYLLHQEYLFVDKVDLGLEYNSEGVSFHPEYHSSDPISPDLLNEMGSSASRYAVDRQRRKVFVKPSVVDHADRIRELPKIQGADIPKFAENPEAYVPEMEGIDLSLFGERVKSLGIRVYKAQPFVHATEQERGWFELDFGFSAQDETGEVQQTWEASDMLDLISKAKEQGEDYIEWNGSWLKLPQDAEAFVETTDTAKREMFSEGNLVDITKLPYVLEIYENISQLEFNQPILQAQQEMQDLGVFSNQPPEAFIASLKPFQADGFVWMKSLHYRKLGGLLADDMGLGKTIQVISFLSYLQEIGRLTPTLVVVPKTLMDNWEKEVRKFAPYLLKSLYLHRGTERLKDAVELRHIGITVTTYHTLVKDQLSFGQVNWQVVICDEAQAIKNPSTAASKVLKAMKSKFRLAMTGTPVENGLSELWSIMDYVQPGLLGSLSQFKEEFVNKLTTDSRDTDVEQQLLARIAMVYKRRTKSEELGDQLPTKQAVITNVPLGTEQERLYSEVITLVKNKTMDGLQAIQKLKALSSHPGLIADQYMNIPYQQVPKLRETVELIRQVKAKGEKVLIFTEYIKMQDILRTTVRDCFEITPMIINGMTDRRQEQVDRFNSNVGFDVMILSPKAAGTGLTITSANHVIHYTRWWNPAVENQATDRVYRIGQDKPVTVYYPIVADTQGMTKQGSVEEIVHRILSEKQEMASSVIVSSKKLSVEDEVLKGI</sequence>
<reference evidence="4 5" key="1">
    <citation type="submission" date="2024-02" db="EMBL/GenBank/DDBJ databases">
        <title>Complete sequences of two Paenibacillus sp. strains and one Lysinibacillus strain isolated from the environment on STAA medium highlight biotechnological potential.</title>
        <authorList>
            <person name="Attere S.A."/>
            <person name="Piche L.C."/>
            <person name="Intertaglia L."/>
            <person name="Lami R."/>
            <person name="Charette S.J."/>
            <person name="Vincent A.T."/>
        </authorList>
    </citation>
    <scope>NUCLEOTIDE SEQUENCE [LARGE SCALE GENOMIC DNA]</scope>
    <source>
        <strain evidence="4 5">Y5S-7</strain>
    </source>
</reference>
<dbReference type="CDD" id="cd18793">
    <property type="entry name" value="SF2_C_SNF"/>
    <property type="match status" value="1"/>
</dbReference>
<accession>A0ABD8AQC1</accession>
<keyword evidence="1 4" id="KW-0378">Hydrolase</keyword>
<dbReference type="GeneID" id="93478247"/>
<keyword evidence="4" id="KW-0547">Nucleotide-binding</keyword>
<dbReference type="InterPro" id="IPR038718">
    <property type="entry name" value="SNF2-like_sf"/>
</dbReference>
<gene>
    <name evidence="4" type="ORF">V6668_22240</name>
</gene>
<dbReference type="Gene3D" id="3.40.50.300">
    <property type="entry name" value="P-loop containing nucleotide triphosphate hydrolases"/>
    <property type="match status" value="1"/>
</dbReference>
<dbReference type="Pfam" id="PF00271">
    <property type="entry name" value="Helicase_C"/>
    <property type="match status" value="1"/>
</dbReference>
<keyword evidence="4" id="KW-0347">Helicase</keyword>
<dbReference type="Proteomes" id="UP001364764">
    <property type="component" value="Chromosome"/>
</dbReference>
<evidence type="ECO:0000259" key="2">
    <source>
        <dbReference type="PROSITE" id="PS51192"/>
    </source>
</evidence>
<keyword evidence="4" id="KW-0067">ATP-binding</keyword>
<dbReference type="InterPro" id="IPR027417">
    <property type="entry name" value="P-loop_NTPase"/>
</dbReference>
<dbReference type="PANTHER" id="PTHR45629">
    <property type="entry name" value="SNF2/RAD54 FAMILY MEMBER"/>
    <property type="match status" value="1"/>
</dbReference>
<dbReference type="InterPro" id="IPR000330">
    <property type="entry name" value="SNF2_N"/>
</dbReference>
<dbReference type="RefSeq" id="WP_076328194.1">
    <property type="nucleotide sequence ID" value="NZ_CP145892.1"/>
</dbReference>
<evidence type="ECO:0000313" key="4">
    <source>
        <dbReference type="EMBL" id="WWP19189.1"/>
    </source>
</evidence>